<sequence length="208" mass="22214">MFERTDSVLLYFTYAALMTALIVCSVLSPIQVRSVGERKLCAYGVAIVYDLPPSTWPVASDSPSAMSRNSSQPFEIARVSLSLAQLPSSTLTRCMTAYLSFAALCLLTCVSLLISLIVQVLPMKHDRAVIVVTRVFTVLVPLAAVLCFAMAAVLGLQAGLYHHVAAGYYSDTGSDNLVSKLRSGFFSSVAAAILGVSVALLSPVLSKW</sequence>
<proteinExistence type="predicted"/>
<evidence type="ECO:0000313" key="3">
    <source>
        <dbReference type="Proteomes" id="UP000063063"/>
    </source>
</evidence>
<dbReference type="EMBL" id="CP009403">
    <property type="protein sequence ID" value="AIO01865.1"/>
    <property type="molecule type" value="Genomic_DNA"/>
</dbReference>
<dbReference type="VEuPathDB" id="TriTrypDB:LPMP_342390"/>
<dbReference type="eggNOG" id="ENOG502SKU3">
    <property type="taxonomic scope" value="Eukaryota"/>
</dbReference>
<dbReference type="RefSeq" id="XP_010702665.1">
    <property type="nucleotide sequence ID" value="XM_010704363.1"/>
</dbReference>
<organism evidence="2 3">
    <name type="scientific">Leishmania panamensis</name>
    <dbReference type="NCBI Taxonomy" id="5679"/>
    <lineage>
        <taxon>Eukaryota</taxon>
        <taxon>Discoba</taxon>
        <taxon>Euglenozoa</taxon>
        <taxon>Kinetoplastea</taxon>
        <taxon>Metakinetoplastina</taxon>
        <taxon>Trypanosomatida</taxon>
        <taxon>Trypanosomatidae</taxon>
        <taxon>Leishmaniinae</taxon>
        <taxon>Leishmania</taxon>
        <taxon>Leishmania guyanensis species complex</taxon>
    </lineage>
</organism>
<accession>A0A088S2R0</accession>
<reference evidence="2 3" key="1">
    <citation type="journal article" date="2015" name="Sci. Rep.">
        <title>The genome of Leishmania panamensis: insights into genomics of the L. (Viannia) subgenus.</title>
        <authorList>
            <person name="Llanes A."/>
            <person name="Restrepo C.M."/>
            <person name="Vecchio G.D."/>
            <person name="Anguizola F.J."/>
            <person name="Lleonart R."/>
        </authorList>
    </citation>
    <scope>NUCLEOTIDE SEQUENCE [LARGE SCALE GENOMIC DNA]</scope>
    <source>
        <strain evidence="2 3">MHOM/PA/94/PSC-1</strain>
    </source>
</reference>
<keyword evidence="1" id="KW-1133">Transmembrane helix</keyword>
<name>A0A088S2R0_LEIPA</name>
<dbReference type="VEuPathDB" id="TriTrypDB:LPAL13_340029900"/>
<feature type="transmembrane region" description="Helical" evidence="1">
    <location>
        <begin position="185"/>
        <end position="205"/>
    </location>
</feature>
<feature type="transmembrane region" description="Helical" evidence="1">
    <location>
        <begin position="9"/>
        <end position="30"/>
    </location>
</feature>
<feature type="transmembrane region" description="Helical" evidence="1">
    <location>
        <begin position="97"/>
        <end position="121"/>
    </location>
</feature>
<keyword evidence="1" id="KW-0812">Transmembrane</keyword>
<feature type="transmembrane region" description="Helical" evidence="1">
    <location>
        <begin position="128"/>
        <end position="154"/>
    </location>
</feature>
<gene>
    <name evidence="2" type="ORF">LPMP_342390</name>
</gene>
<evidence type="ECO:0000256" key="1">
    <source>
        <dbReference type="SAM" id="Phobius"/>
    </source>
</evidence>
<dbReference type="OrthoDB" id="266721at2759"/>
<protein>
    <submittedName>
        <fullName evidence="2">Uncharacterized protein</fullName>
    </submittedName>
</protein>
<dbReference type="AlphaFoldDB" id="A0A088S2R0"/>
<keyword evidence="3" id="KW-1185">Reference proteome</keyword>
<keyword evidence="1" id="KW-0472">Membrane</keyword>
<evidence type="ECO:0000313" key="2">
    <source>
        <dbReference type="EMBL" id="AIO01865.1"/>
    </source>
</evidence>
<dbReference type="GeneID" id="22578744"/>
<dbReference type="Proteomes" id="UP000063063">
    <property type="component" value="Chromosome 34"/>
</dbReference>
<dbReference type="KEGG" id="lpan:LPMP_342390"/>